<dbReference type="Pfam" id="PF14226">
    <property type="entry name" value="DIOX_N"/>
    <property type="match status" value="1"/>
</dbReference>
<dbReference type="PRINTS" id="PR00682">
    <property type="entry name" value="IPNSYNTHASE"/>
</dbReference>
<dbReference type="InterPro" id="IPR026992">
    <property type="entry name" value="DIOX_N"/>
</dbReference>
<dbReference type="InterPro" id="IPR050231">
    <property type="entry name" value="Iron_ascorbate_oxido_reductase"/>
</dbReference>
<reference evidence="15 16" key="1">
    <citation type="submission" date="2019-12" db="EMBL/GenBank/DDBJ databases">
        <title>Complete genome sequence of Pseudomonas stutzeri.</title>
        <authorList>
            <person name="Lim S.R."/>
            <person name="Kim J.H."/>
        </authorList>
    </citation>
    <scope>NUCLEOTIDE SEQUENCE [LARGE SCALE GENOMIC DNA]</scope>
    <source>
        <strain evidence="15 16">PM101005</strain>
    </source>
</reference>
<evidence type="ECO:0000256" key="2">
    <source>
        <dbReference type="ARBA" id="ARBA00004767"/>
    </source>
</evidence>
<feature type="region of interest" description="Disordered" evidence="13">
    <location>
        <begin position="321"/>
        <end position="340"/>
    </location>
</feature>
<dbReference type="PANTHER" id="PTHR47990">
    <property type="entry name" value="2-OXOGLUTARATE (2OG) AND FE(II)-DEPENDENT OXYGENASE SUPERFAMILY PROTEIN-RELATED"/>
    <property type="match status" value="1"/>
</dbReference>
<dbReference type="Pfam" id="PF03171">
    <property type="entry name" value="2OG-FeII_Oxy"/>
    <property type="match status" value="1"/>
</dbReference>
<evidence type="ECO:0000256" key="12">
    <source>
        <dbReference type="RuleBase" id="RU003682"/>
    </source>
</evidence>
<comment type="pathway">
    <text evidence="2">Alkene biosynthesis; ethylene biosynthesis via 2-oxoglutarate.</text>
</comment>
<evidence type="ECO:0000256" key="3">
    <source>
        <dbReference type="ARBA" id="ARBA00011245"/>
    </source>
</evidence>
<evidence type="ECO:0000256" key="11">
    <source>
        <dbReference type="ARBA" id="ARBA00049359"/>
    </source>
</evidence>
<comment type="cofactor">
    <cofactor evidence="1">
        <name>Fe(2+)</name>
        <dbReference type="ChEBI" id="CHEBI:29033"/>
    </cofactor>
</comment>
<dbReference type="UniPathway" id="UPA00385"/>
<feature type="domain" description="Fe2OG dioxygenase" evidence="14">
    <location>
        <begin position="172"/>
        <end position="280"/>
    </location>
</feature>
<dbReference type="OrthoDB" id="21825at2"/>
<name>A0A6I6LI85_STUST</name>
<dbReference type="GO" id="GO:0009693">
    <property type="term" value="P:ethylene biosynthetic process"/>
    <property type="evidence" value="ECO:0007669"/>
    <property type="project" value="UniProtKB-UniPathway"/>
</dbReference>
<dbReference type="RefSeq" id="WP_158188113.1">
    <property type="nucleotide sequence ID" value="NZ_CP046902.1"/>
</dbReference>
<keyword evidence="12" id="KW-0408">Iron</keyword>
<gene>
    <name evidence="15" type="ORF">GQA94_11280</name>
</gene>
<evidence type="ECO:0000256" key="1">
    <source>
        <dbReference type="ARBA" id="ARBA00001954"/>
    </source>
</evidence>
<evidence type="ECO:0000256" key="7">
    <source>
        <dbReference type="ARBA" id="ARBA00022666"/>
    </source>
</evidence>
<evidence type="ECO:0000256" key="13">
    <source>
        <dbReference type="SAM" id="MobiDB-lite"/>
    </source>
</evidence>
<dbReference type="EC" id="1.13.12.19" evidence="5"/>
<dbReference type="GO" id="GO:0102276">
    <property type="term" value="F:2-oxoglutarate oxygenase/decarboxylase (ethylene-forming) activity"/>
    <property type="evidence" value="ECO:0007669"/>
    <property type="project" value="UniProtKB-EC"/>
</dbReference>
<evidence type="ECO:0000256" key="10">
    <source>
        <dbReference type="ARBA" id="ARBA00047725"/>
    </source>
</evidence>
<evidence type="ECO:0000256" key="6">
    <source>
        <dbReference type="ARBA" id="ARBA00019045"/>
    </source>
</evidence>
<keyword evidence="12" id="KW-0560">Oxidoreductase</keyword>
<evidence type="ECO:0000256" key="5">
    <source>
        <dbReference type="ARBA" id="ARBA00012531"/>
    </source>
</evidence>
<dbReference type="Gene3D" id="2.60.120.330">
    <property type="entry name" value="B-lactam Antibiotic, Isopenicillin N Synthase, Chain"/>
    <property type="match status" value="1"/>
</dbReference>
<evidence type="ECO:0000313" key="16">
    <source>
        <dbReference type="Proteomes" id="UP000438983"/>
    </source>
</evidence>
<keyword evidence="12" id="KW-0479">Metal-binding</keyword>
<dbReference type="PROSITE" id="PS51471">
    <property type="entry name" value="FE2OG_OXY"/>
    <property type="match status" value="1"/>
</dbReference>
<keyword evidence="7" id="KW-0266">Ethylene biosynthesis</keyword>
<sequence>MSLDTIPVVDLGPLLTGDAASQHEVARQFGEALETCGFASIVNHGVDASLIKRMYAEAECFFAGPLADKLAWTPPEQTKGRGYLPVGIESVAATLAGETPPDLCEALVFASLQRERAGQGLPNIWPTEPPRLGETVNAWFDAMYALCQRLMRLSAVALQLPDDYFAASYREPSLTLRFVNYPDQPDAPCAGQLRYGAHHDYGGLTILRPDQAPGGLQVCSLDGQWRDVGAPADAFVINVGDLMARWTNDRWRSTLHRVVNPPRTLTGSTRRLSLVAFTGPSCDTEVACLPSCCSSEQPPRYTPVAAGAYIRAKLDQSMQLSTPAADSLPAHATNRSTRSC</sequence>
<protein>
    <recommendedName>
        <fullName evidence="6">2-oxoglutarate-dependent ethylene/succinate-forming enzyme</fullName>
        <ecNumber evidence="5">1.13.12.19</ecNumber>
        <ecNumber evidence="4">1.14.20.7</ecNumber>
    </recommendedName>
    <alternativeName>
        <fullName evidence="8">2-oxoglutarate dioxygenase (ethylene-forming)</fullName>
    </alternativeName>
    <alternativeName>
        <fullName evidence="9">2-oxoglutarate/L-arginine monooxygenase/decarboxylase (succinate-forming)</fullName>
    </alternativeName>
</protein>
<dbReference type="InterPro" id="IPR027443">
    <property type="entry name" value="IPNS-like_sf"/>
</dbReference>
<evidence type="ECO:0000256" key="9">
    <source>
        <dbReference type="ARBA" id="ARBA00031282"/>
    </source>
</evidence>
<organism evidence="15 16">
    <name type="scientific">Stutzerimonas stutzeri</name>
    <name type="common">Pseudomonas stutzeri</name>
    <dbReference type="NCBI Taxonomy" id="316"/>
    <lineage>
        <taxon>Bacteria</taxon>
        <taxon>Pseudomonadati</taxon>
        <taxon>Pseudomonadota</taxon>
        <taxon>Gammaproteobacteria</taxon>
        <taxon>Pseudomonadales</taxon>
        <taxon>Pseudomonadaceae</taxon>
        <taxon>Stutzerimonas</taxon>
    </lineage>
</organism>
<comment type="similarity">
    <text evidence="12">Belongs to the iron/ascorbate-dependent oxidoreductase family.</text>
</comment>
<comment type="subunit">
    <text evidence="3">Monomer.</text>
</comment>
<proteinExistence type="inferred from homology"/>
<evidence type="ECO:0000256" key="8">
    <source>
        <dbReference type="ARBA" id="ARBA00031011"/>
    </source>
</evidence>
<evidence type="ECO:0000256" key="4">
    <source>
        <dbReference type="ARBA" id="ARBA00012293"/>
    </source>
</evidence>
<dbReference type="GO" id="GO:0046872">
    <property type="term" value="F:metal ion binding"/>
    <property type="evidence" value="ECO:0007669"/>
    <property type="project" value="UniProtKB-KW"/>
</dbReference>
<dbReference type="EMBL" id="CP046902">
    <property type="protein sequence ID" value="QGZ30619.1"/>
    <property type="molecule type" value="Genomic_DNA"/>
</dbReference>
<dbReference type="Proteomes" id="UP000438983">
    <property type="component" value="Chromosome"/>
</dbReference>
<accession>A0A6I6LI85</accession>
<dbReference type="SUPFAM" id="SSF51197">
    <property type="entry name" value="Clavaminate synthase-like"/>
    <property type="match status" value="1"/>
</dbReference>
<evidence type="ECO:0000313" key="15">
    <source>
        <dbReference type="EMBL" id="QGZ30619.1"/>
    </source>
</evidence>
<comment type="catalytic activity">
    <reaction evidence="10">
        <text>2-oxoglutarate + O2 + 2 H(+) = ethene + 3 CO2 + H2O</text>
        <dbReference type="Rhea" id="RHEA:31523"/>
        <dbReference type="ChEBI" id="CHEBI:15377"/>
        <dbReference type="ChEBI" id="CHEBI:15378"/>
        <dbReference type="ChEBI" id="CHEBI:15379"/>
        <dbReference type="ChEBI" id="CHEBI:16526"/>
        <dbReference type="ChEBI" id="CHEBI:16810"/>
        <dbReference type="ChEBI" id="CHEBI:18153"/>
        <dbReference type="EC" id="1.13.12.19"/>
    </reaction>
</comment>
<evidence type="ECO:0000259" key="14">
    <source>
        <dbReference type="PROSITE" id="PS51471"/>
    </source>
</evidence>
<dbReference type="EC" id="1.14.20.7" evidence="4"/>
<dbReference type="InterPro" id="IPR044861">
    <property type="entry name" value="IPNS-like_FE2OG_OXY"/>
</dbReference>
<dbReference type="InterPro" id="IPR005123">
    <property type="entry name" value="Oxoglu/Fe-dep_dioxygenase_dom"/>
</dbReference>
<dbReference type="AlphaFoldDB" id="A0A6I6LI85"/>
<comment type="catalytic activity">
    <reaction evidence="11">
        <text>L-arginine + 2-oxoglutarate + O2 = guanidine + L-glutamate 5-semialdehyde + succinate + CO2</text>
        <dbReference type="Rhea" id="RHEA:31535"/>
        <dbReference type="ChEBI" id="CHEBI:15379"/>
        <dbReference type="ChEBI" id="CHEBI:16526"/>
        <dbReference type="ChEBI" id="CHEBI:16810"/>
        <dbReference type="ChEBI" id="CHEBI:30031"/>
        <dbReference type="ChEBI" id="CHEBI:30087"/>
        <dbReference type="ChEBI" id="CHEBI:32682"/>
        <dbReference type="ChEBI" id="CHEBI:58066"/>
        <dbReference type="EC" id="1.14.20.7"/>
    </reaction>
</comment>